<feature type="binding site" evidence="9">
    <location>
        <position position="17"/>
    </location>
    <ligand>
        <name>Mg(2+)</name>
        <dbReference type="ChEBI" id="CHEBI:18420"/>
        <note>catalytic</note>
    </ligand>
</feature>
<evidence type="ECO:0000256" key="9">
    <source>
        <dbReference type="HAMAP-Rule" id="MF_01471"/>
    </source>
</evidence>
<dbReference type="Pfam" id="PF09827">
    <property type="entry name" value="CRISPR_Cas2"/>
    <property type="match status" value="1"/>
</dbReference>
<sequence length="110" mass="13101">MLRLSQYRIMWVMVLFDLPTETKKDRKRASDFRKRLMKDGFTMFQFSIYVRHCSSRENAEVHTKRVKNMLPPKGEVGIFQITDKQFGMIELFRGGVEKEKAPIPQQLELF</sequence>
<dbReference type="NCBIfam" id="TIGR01573">
    <property type="entry name" value="cas2"/>
    <property type="match status" value="1"/>
</dbReference>
<accession>A0ABT8F807</accession>
<dbReference type="InterPro" id="IPR021127">
    <property type="entry name" value="CRISPR_associated_Cas2"/>
</dbReference>
<comment type="function">
    <text evidence="9">CRISPR (clustered regularly interspaced short palindromic repeat), is an adaptive immune system that provides protection against mobile genetic elements (viruses, transposable elements and conjugative plasmids). CRISPR clusters contain sequences complementary to antecedent mobile elements and target invading nucleic acids. CRISPR clusters are transcribed and processed into CRISPR RNA (crRNA). Functions as a ssRNA-specific endoribonuclease. Involved in the integration of spacer DNA into the CRISPR cassette.</text>
</comment>
<name>A0ABT8F807_9BACT</name>
<evidence type="ECO:0000256" key="3">
    <source>
        <dbReference type="ARBA" id="ARBA00022722"/>
    </source>
</evidence>
<protein>
    <recommendedName>
        <fullName evidence="9">CRISPR-associated endoribonuclease Cas2</fullName>
        <ecNumber evidence="9">3.1.-.-</ecNumber>
    </recommendedName>
</protein>
<evidence type="ECO:0000256" key="7">
    <source>
        <dbReference type="ARBA" id="ARBA00022842"/>
    </source>
</evidence>
<dbReference type="EMBL" id="JAUHJS010000006">
    <property type="protein sequence ID" value="MDN4166379.1"/>
    <property type="molecule type" value="Genomic_DNA"/>
</dbReference>
<dbReference type="HAMAP" id="MF_01471">
    <property type="entry name" value="Cas2"/>
    <property type="match status" value="1"/>
</dbReference>
<keyword evidence="5 9" id="KW-0255">Endonuclease</keyword>
<dbReference type="EC" id="3.1.-.-" evidence="9"/>
<keyword evidence="8 9" id="KW-0051">Antiviral defense</keyword>
<evidence type="ECO:0000313" key="10">
    <source>
        <dbReference type="EMBL" id="MDN4166379.1"/>
    </source>
</evidence>
<evidence type="ECO:0000256" key="4">
    <source>
        <dbReference type="ARBA" id="ARBA00022723"/>
    </source>
</evidence>
<evidence type="ECO:0000256" key="6">
    <source>
        <dbReference type="ARBA" id="ARBA00022801"/>
    </source>
</evidence>
<comment type="caution">
    <text evidence="10">The sequence shown here is derived from an EMBL/GenBank/DDBJ whole genome shotgun (WGS) entry which is preliminary data.</text>
</comment>
<dbReference type="InterPro" id="IPR019199">
    <property type="entry name" value="Virulence_VapD/CRISPR_Cas2"/>
</dbReference>
<evidence type="ECO:0000256" key="5">
    <source>
        <dbReference type="ARBA" id="ARBA00022759"/>
    </source>
</evidence>
<evidence type="ECO:0000256" key="2">
    <source>
        <dbReference type="ARBA" id="ARBA00009959"/>
    </source>
</evidence>
<evidence type="ECO:0000256" key="1">
    <source>
        <dbReference type="ARBA" id="ARBA00001946"/>
    </source>
</evidence>
<keyword evidence="3 9" id="KW-0540">Nuclease</keyword>
<dbReference type="Proteomes" id="UP001168552">
    <property type="component" value="Unassembled WGS sequence"/>
</dbReference>
<reference evidence="10" key="1">
    <citation type="submission" date="2023-06" db="EMBL/GenBank/DDBJ databases">
        <title>Cytophagales bacterium Strain LB-30, isolated from soil.</title>
        <authorList>
            <person name="Liu B."/>
        </authorList>
    </citation>
    <scope>NUCLEOTIDE SEQUENCE</scope>
    <source>
        <strain evidence="10">LB-30</strain>
    </source>
</reference>
<comment type="subunit">
    <text evidence="9">Homodimer, forms a heterotetramer with a Cas1 homodimer.</text>
</comment>
<dbReference type="RefSeq" id="WP_320004915.1">
    <property type="nucleotide sequence ID" value="NZ_JAUHJS010000006.1"/>
</dbReference>
<comment type="cofactor">
    <cofactor evidence="1 9">
        <name>Mg(2+)</name>
        <dbReference type="ChEBI" id="CHEBI:18420"/>
    </cofactor>
</comment>
<evidence type="ECO:0000313" key="11">
    <source>
        <dbReference type="Proteomes" id="UP001168552"/>
    </source>
</evidence>
<evidence type="ECO:0000256" key="8">
    <source>
        <dbReference type="ARBA" id="ARBA00023118"/>
    </source>
</evidence>
<dbReference type="GO" id="GO:0004519">
    <property type="term" value="F:endonuclease activity"/>
    <property type="evidence" value="ECO:0007669"/>
    <property type="project" value="UniProtKB-KW"/>
</dbReference>
<proteinExistence type="inferred from homology"/>
<keyword evidence="7 9" id="KW-0460">Magnesium</keyword>
<keyword evidence="11" id="KW-1185">Reference proteome</keyword>
<dbReference type="Gene3D" id="3.30.70.240">
    <property type="match status" value="1"/>
</dbReference>
<organism evidence="10 11">
    <name type="scientific">Shiella aurantiaca</name>
    <dbReference type="NCBI Taxonomy" id="3058365"/>
    <lineage>
        <taxon>Bacteria</taxon>
        <taxon>Pseudomonadati</taxon>
        <taxon>Bacteroidota</taxon>
        <taxon>Cytophagia</taxon>
        <taxon>Cytophagales</taxon>
        <taxon>Shiellaceae</taxon>
        <taxon>Shiella</taxon>
    </lineage>
</organism>
<dbReference type="SUPFAM" id="SSF143430">
    <property type="entry name" value="TTP0101/SSO1404-like"/>
    <property type="match status" value="1"/>
</dbReference>
<comment type="similarity">
    <text evidence="2 9">Belongs to the CRISPR-associated endoribonuclease Cas2 protein family.</text>
</comment>
<keyword evidence="6 9" id="KW-0378">Hydrolase</keyword>
<gene>
    <name evidence="9 10" type="primary">cas2</name>
    <name evidence="10" type="ORF">QWY31_12785</name>
</gene>
<keyword evidence="4 9" id="KW-0479">Metal-binding</keyword>